<dbReference type="Proteomes" id="UP000199009">
    <property type="component" value="Chromosome I"/>
</dbReference>
<dbReference type="PANTHER" id="PTHR30055">
    <property type="entry name" value="HTH-TYPE TRANSCRIPTIONAL REGULATOR RUTR"/>
    <property type="match status" value="1"/>
</dbReference>
<keyword evidence="2 4" id="KW-0238">DNA-binding</keyword>
<accession>A0A1G7WGE4</accession>
<dbReference type="EMBL" id="LT629692">
    <property type="protein sequence ID" value="SDG70270.1"/>
    <property type="molecule type" value="Genomic_DNA"/>
</dbReference>
<dbReference type="InterPro" id="IPR050109">
    <property type="entry name" value="HTH-type_TetR-like_transc_reg"/>
</dbReference>
<dbReference type="SUPFAM" id="SSF46689">
    <property type="entry name" value="Homeodomain-like"/>
    <property type="match status" value="1"/>
</dbReference>
<gene>
    <name evidence="6" type="ORF">SAMN04489810_1043</name>
</gene>
<dbReference type="PROSITE" id="PS50977">
    <property type="entry name" value="HTH_TETR_2"/>
    <property type="match status" value="1"/>
</dbReference>
<reference evidence="6 7" key="1">
    <citation type="submission" date="2016-10" db="EMBL/GenBank/DDBJ databases">
        <authorList>
            <person name="de Groot N.N."/>
        </authorList>
    </citation>
    <scope>NUCLEOTIDE SEQUENCE [LARGE SCALE GENOMIC DNA]</scope>
    <source>
        <strain evidence="6 7">DSM 23142</strain>
    </source>
</reference>
<dbReference type="PRINTS" id="PR00455">
    <property type="entry name" value="HTHTETR"/>
</dbReference>
<dbReference type="InterPro" id="IPR009057">
    <property type="entry name" value="Homeodomain-like_sf"/>
</dbReference>
<proteinExistence type="predicted"/>
<dbReference type="Pfam" id="PF00440">
    <property type="entry name" value="TetR_N"/>
    <property type="match status" value="1"/>
</dbReference>
<dbReference type="OrthoDB" id="9796019at2"/>
<evidence type="ECO:0000313" key="6">
    <source>
        <dbReference type="EMBL" id="SDG70270.1"/>
    </source>
</evidence>
<name>A0A1G7WGE4_9MICO</name>
<evidence type="ECO:0000313" key="7">
    <source>
        <dbReference type="Proteomes" id="UP000199009"/>
    </source>
</evidence>
<dbReference type="Pfam" id="PF16859">
    <property type="entry name" value="TetR_C_11"/>
    <property type="match status" value="1"/>
</dbReference>
<dbReference type="PANTHER" id="PTHR30055:SF148">
    <property type="entry name" value="TETR-FAMILY TRANSCRIPTIONAL REGULATOR"/>
    <property type="match status" value="1"/>
</dbReference>
<evidence type="ECO:0000256" key="2">
    <source>
        <dbReference type="ARBA" id="ARBA00023125"/>
    </source>
</evidence>
<dbReference type="RefSeq" id="WP_091487282.1">
    <property type="nucleotide sequence ID" value="NZ_LT629692.1"/>
</dbReference>
<dbReference type="InterPro" id="IPR011075">
    <property type="entry name" value="TetR_C"/>
</dbReference>
<keyword evidence="3" id="KW-0804">Transcription</keyword>
<dbReference type="AlphaFoldDB" id="A0A1G7WGE4"/>
<keyword evidence="7" id="KW-1185">Reference proteome</keyword>
<organism evidence="6 7">
    <name type="scientific">Microbacterium pygmaeum</name>
    <dbReference type="NCBI Taxonomy" id="370764"/>
    <lineage>
        <taxon>Bacteria</taxon>
        <taxon>Bacillati</taxon>
        <taxon>Actinomycetota</taxon>
        <taxon>Actinomycetes</taxon>
        <taxon>Micrococcales</taxon>
        <taxon>Microbacteriaceae</taxon>
        <taxon>Microbacterium</taxon>
    </lineage>
</organism>
<feature type="domain" description="HTH tetR-type" evidence="5">
    <location>
        <begin position="12"/>
        <end position="72"/>
    </location>
</feature>
<evidence type="ECO:0000259" key="5">
    <source>
        <dbReference type="PROSITE" id="PS50977"/>
    </source>
</evidence>
<keyword evidence="1" id="KW-0805">Transcription regulation</keyword>
<evidence type="ECO:0000256" key="1">
    <source>
        <dbReference type="ARBA" id="ARBA00023015"/>
    </source>
</evidence>
<dbReference type="GO" id="GO:0003700">
    <property type="term" value="F:DNA-binding transcription factor activity"/>
    <property type="evidence" value="ECO:0007669"/>
    <property type="project" value="TreeGrafter"/>
</dbReference>
<dbReference type="GO" id="GO:0000976">
    <property type="term" value="F:transcription cis-regulatory region binding"/>
    <property type="evidence" value="ECO:0007669"/>
    <property type="project" value="TreeGrafter"/>
</dbReference>
<evidence type="ECO:0000256" key="3">
    <source>
        <dbReference type="ARBA" id="ARBA00023163"/>
    </source>
</evidence>
<feature type="DNA-binding region" description="H-T-H motif" evidence="4">
    <location>
        <begin position="35"/>
        <end position="54"/>
    </location>
</feature>
<dbReference type="SUPFAM" id="SSF48498">
    <property type="entry name" value="Tetracyclin repressor-like, C-terminal domain"/>
    <property type="match status" value="1"/>
</dbReference>
<dbReference type="InterPro" id="IPR036271">
    <property type="entry name" value="Tet_transcr_reg_TetR-rel_C_sf"/>
</dbReference>
<sequence>MTTGRRGARRSETARVAILAATVRLFATRGYDHLSIEGIAAEAGVAKQTIYRWWPSKGPLIAECMLEGMLLPGRFVPRDTGDVRADLAAWLDAIFGFLIDPTGESIFRSLISAAAENVEVGVRLRDSLGAASSLVERLGRGVEAGQIPPDAPLQEVSEALVGAVIVRALSRTPLAPGDPERLVDAVIGVHR</sequence>
<evidence type="ECO:0000256" key="4">
    <source>
        <dbReference type="PROSITE-ProRule" id="PRU00335"/>
    </source>
</evidence>
<dbReference type="Gene3D" id="1.10.357.10">
    <property type="entry name" value="Tetracycline Repressor, domain 2"/>
    <property type="match status" value="1"/>
</dbReference>
<dbReference type="InterPro" id="IPR001647">
    <property type="entry name" value="HTH_TetR"/>
</dbReference>
<protein>
    <submittedName>
        <fullName evidence="6">DNA-binding transcriptional regulator, AcrR family</fullName>
    </submittedName>
</protein>